<dbReference type="PIRSF" id="PIRSF005604">
    <property type="entry name" value="XET"/>
    <property type="match status" value="1"/>
</dbReference>
<dbReference type="Gramene" id="EFJ13447">
    <property type="protein sequence ID" value="EFJ13447"/>
    <property type="gene ID" value="SELMODRAFT_14595"/>
</dbReference>
<dbReference type="GO" id="GO:0016762">
    <property type="term" value="F:xyloglucan:xyloglucosyl transferase activity"/>
    <property type="evidence" value="ECO:0000318"/>
    <property type="project" value="GO_Central"/>
</dbReference>
<feature type="active site" description="Proton donor" evidence="3">
    <location>
        <position position="82"/>
    </location>
</feature>
<dbReference type="GO" id="GO:0010411">
    <property type="term" value="P:xyloglucan metabolic process"/>
    <property type="evidence" value="ECO:0000318"/>
    <property type="project" value="GO_Central"/>
</dbReference>
<evidence type="ECO:0000313" key="6">
    <source>
        <dbReference type="EMBL" id="EFJ13447.1"/>
    </source>
</evidence>
<proteinExistence type="predicted"/>
<dbReference type="GO" id="GO:0009834">
    <property type="term" value="P:plant-type secondary cell wall biogenesis"/>
    <property type="evidence" value="ECO:0000318"/>
    <property type="project" value="GO_Central"/>
</dbReference>
<dbReference type="InterPro" id="IPR044791">
    <property type="entry name" value="Beta-glucanase/XTH"/>
</dbReference>
<feature type="domain" description="GH16" evidence="5">
    <location>
        <begin position="1"/>
        <end position="180"/>
    </location>
</feature>
<dbReference type="KEGG" id="smo:SELMODRAFT_14595"/>
<dbReference type="InterPro" id="IPR016455">
    <property type="entry name" value="XTH"/>
</dbReference>
<accession>D8SQE1</accession>
<dbReference type="InterPro" id="IPR013320">
    <property type="entry name" value="ConA-like_dom_sf"/>
</dbReference>
<name>D8SQE1_SELML</name>
<dbReference type="SUPFAM" id="SSF49899">
    <property type="entry name" value="Concanavalin A-like lectins/glucanases"/>
    <property type="match status" value="1"/>
</dbReference>
<sequence length="247" mass="28315">ASSFSGNYDITWAPDHVDVIGHGQEVDLRLDRDSGAGFGSKDRFLFGQLGLQIKLVPYDSSGTIVAYMLSSLTDDRDELDFEFLGNSTGQSYTLQTNLFVSGKGKREQRFKLWFDPTADFHFYSFVWNPFQVIFMVDDIPVRVFKNTTDPYPSTKPMGIYTNIWGSSSVDWDHAPFVAFYRGFTIDACQYCETSPDDCHAKITDTNSQRWWSSLKWNDQLQGNLSFVRRNYMIDDYCSAYESPPLEC</sequence>
<keyword evidence="7" id="KW-1185">Reference proteome</keyword>
<dbReference type="OMA" id="RRYKWAR"/>
<evidence type="ECO:0000259" key="5">
    <source>
        <dbReference type="PROSITE" id="PS51762"/>
    </source>
</evidence>
<evidence type="ECO:0000313" key="7">
    <source>
        <dbReference type="Proteomes" id="UP000001514"/>
    </source>
</evidence>
<dbReference type="Pfam" id="PF00722">
    <property type="entry name" value="Glyco_hydro_16"/>
    <property type="match status" value="1"/>
</dbReference>
<dbReference type="OrthoDB" id="4781at2759"/>
<dbReference type="InterPro" id="IPR008263">
    <property type="entry name" value="GH16_AS"/>
</dbReference>
<dbReference type="PROSITE" id="PS01034">
    <property type="entry name" value="GH16_1"/>
    <property type="match status" value="1"/>
</dbReference>
<reference evidence="6 7" key="1">
    <citation type="journal article" date="2011" name="Science">
        <title>The Selaginella genome identifies genetic changes associated with the evolution of vascular plants.</title>
        <authorList>
            <person name="Banks J.A."/>
            <person name="Nishiyama T."/>
            <person name="Hasebe M."/>
            <person name="Bowman J.L."/>
            <person name="Gribskov M."/>
            <person name="dePamphilis C."/>
            <person name="Albert V.A."/>
            <person name="Aono N."/>
            <person name="Aoyama T."/>
            <person name="Ambrose B.A."/>
            <person name="Ashton N.W."/>
            <person name="Axtell M.J."/>
            <person name="Barker E."/>
            <person name="Barker M.S."/>
            <person name="Bennetzen J.L."/>
            <person name="Bonawitz N.D."/>
            <person name="Chapple C."/>
            <person name="Cheng C."/>
            <person name="Correa L.G."/>
            <person name="Dacre M."/>
            <person name="DeBarry J."/>
            <person name="Dreyer I."/>
            <person name="Elias M."/>
            <person name="Engstrom E.M."/>
            <person name="Estelle M."/>
            <person name="Feng L."/>
            <person name="Finet C."/>
            <person name="Floyd S.K."/>
            <person name="Frommer W.B."/>
            <person name="Fujita T."/>
            <person name="Gramzow L."/>
            <person name="Gutensohn M."/>
            <person name="Harholt J."/>
            <person name="Hattori M."/>
            <person name="Heyl A."/>
            <person name="Hirai T."/>
            <person name="Hiwatashi Y."/>
            <person name="Ishikawa M."/>
            <person name="Iwata M."/>
            <person name="Karol K.G."/>
            <person name="Koehler B."/>
            <person name="Kolukisaoglu U."/>
            <person name="Kubo M."/>
            <person name="Kurata T."/>
            <person name="Lalonde S."/>
            <person name="Li K."/>
            <person name="Li Y."/>
            <person name="Litt A."/>
            <person name="Lyons E."/>
            <person name="Manning G."/>
            <person name="Maruyama T."/>
            <person name="Michael T.P."/>
            <person name="Mikami K."/>
            <person name="Miyazaki S."/>
            <person name="Morinaga S."/>
            <person name="Murata T."/>
            <person name="Mueller-Roeber B."/>
            <person name="Nelson D.R."/>
            <person name="Obara M."/>
            <person name="Oguri Y."/>
            <person name="Olmstead R.G."/>
            <person name="Onodera N."/>
            <person name="Petersen B.L."/>
            <person name="Pils B."/>
            <person name="Prigge M."/>
            <person name="Rensing S.A."/>
            <person name="Riano-Pachon D.M."/>
            <person name="Roberts A.W."/>
            <person name="Sato Y."/>
            <person name="Scheller H.V."/>
            <person name="Schulz B."/>
            <person name="Schulz C."/>
            <person name="Shakirov E.V."/>
            <person name="Shibagaki N."/>
            <person name="Shinohara N."/>
            <person name="Shippen D.E."/>
            <person name="Soerensen I."/>
            <person name="Sotooka R."/>
            <person name="Sugimoto N."/>
            <person name="Sugita M."/>
            <person name="Sumikawa N."/>
            <person name="Tanurdzic M."/>
            <person name="Theissen G."/>
            <person name="Ulvskov P."/>
            <person name="Wakazuki S."/>
            <person name="Weng J.K."/>
            <person name="Willats W.W."/>
            <person name="Wipf D."/>
            <person name="Wolf P.G."/>
            <person name="Yang L."/>
            <person name="Zimmer A.D."/>
            <person name="Zhu Q."/>
            <person name="Mitros T."/>
            <person name="Hellsten U."/>
            <person name="Loque D."/>
            <person name="Otillar R."/>
            <person name="Salamov A."/>
            <person name="Schmutz J."/>
            <person name="Shapiro H."/>
            <person name="Lindquist E."/>
            <person name="Lucas S."/>
            <person name="Rokhsar D."/>
            <person name="Grigoriev I.V."/>
        </authorList>
    </citation>
    <scope>NUCLEOTIDE SEQUENCE [LARGE SCALE GENOMIC DNA]</scope>
</reference>
<dbReference type="eggNOG" id="ENOG502QQUC">
    <property type="taxonomic scope" value="Eukaryota"/>
</dbReference>
<dbReference type="HOGENOM" id="CLU_048041_0_0_1"/>
<evidence type="ECO:0000256" key="4">
    <source>
        <dbReference type="PIRSR" id="PIRSR005604-2"/>
    </source>
</evidence>
<dbReference type="STRING" id="88036.D8SQE1"/>
<keyword evidence="1" id="KW-0378">Hydrolase</keyword>
<dbReference type="AlphaFoldDB" id="D8SQE1"/>
<feature type="non-terminal residue" evidence="6">
    <location>
        <position position="247"/>
    </location>
</feature>
<feature type="glycosylation site" description="N-linked (GlcNAc...) asparagine" evidence="4">
    <location>
        <position position="86"/>
    </location>
</feature>
<feature type="non-terminal residue" evidence="6">
    <location>
        <position position="1"/>
    </location>
</feature>
<dbReference type="InterPro" id="IPR000757">
    <property type="entry name" value="Beta-glucanase-like"/>
</dbReference>
<dbReference type="GO" id="GO:0009505">
    <property type="term" value="C:plant-type cell wall"/>
    <property type="evidence" value="ECO:0000318"/>
    <property type="project" value="GO_Central"/>
</dbReference>
<evidence type="ECO:0000256" key="2">
    <source>
        <dbReference type="ARBA" id="ARBA00023295"/>
    </source>
</evidence>
<gene>
    <name evidence="6" type="ORF">SELMODRAFT_14595</name>
</gene>
<dbReference type="PROSITE" id="PS51762">
    <property type="entry name" value="GH16_2"/>
    <property type="match status" value="1"/>
</dbReference>
<dbReference type="EMBL" id="GL377633">
    <property type="protein sequence ID" value="EFJ13447.1"/>
    <property type="molecule type" value="Genomic_DNA"/>
</dbReference>
<dbReference type="InParanoid" id="D8SQE1"/>
<evidence type="ECO:0000256" key="3">
    <source>
        <dbReference type="PIRSR" id="PIRSR005604-1"/>
    </source>
</evidence>
<dbReference type="GO" id="GO:0004553">
    <property type="term" value="F:hydrolase activity, hydrolyzing O-glycosyl compounds"/>
    <property type="evidence" value="ECO:0007669"/>
    <property type="project" value="InterPro"/>
</dbReference>
<organism evidence="7">
    <name type="scientific">Selaginella moellendorffii</name>
    <name type="common">Spikemoss</name>
    <dbReference type="NCBI Taxonomy" id="88036"/>
    <lineage>
        <taxon>Eukaryota</taxon>
        <taxon>Viridiplantae</taxon>
        <taxon>Streptophyta</taxon>
        <taxon>Embryophyta</taxon>
        <taxon>Tracheophyta</taxon>
        <taxon>Lycopodiopsida</taxon>
        <taxon>Selaginellales</taxon>
        <taxon>Selaginellaceae</taxon>
        <taxon>Selaginella</taxon>
    </lineage>
</organism>
<feature type="active site" description="Nucleophile" evidence="3">
    <location>
        <position position="78"/>
    </location>
</feature>
<keyword evidence="2" id="KW-0326">Glycosidase</keyword>
<protein>
    <recommendedName>
        <fullName evidence="5">GH16 domain-containing protein</fullName>
    </recommendedName>
</protein>
<dbReference type="Proteomes" id="UP000001514">
    <property type="component" value="Unassembled WGS sequence"/>
</dbReference>
<dbReference type="PANTHER" id="PTHR31062">
    <property type="entry name" value="XYLOGLUCAN ENDOTRANSGLUCOSYLASE/HYDROLASE PROTEIN 8-RELATED"/>
    <property type="match status" value="1"/>
</dbReference>
<dbReference type="Gene3D" id="2.60.120.200">
    <property type="match status" value="1"/>
</dbReference>
<evidence type="ECO:0000256" key="1">
    <source>
        <dbReference type="ARBA" id="ARBA00022801"/>
    </source>
</evidence>